<keyword evidence="2" id="KW-1133">Transmembrane helix</keyword>
<feature type="compositionally biased region" description="Low complexity" evidence="1">
    <location>
        <begin position="152"/>
        <end position="162"/>
    </location>
</feature>
<feature type="transmembrane region" description="Helical" evidence="2">
    <location>
        <begin position="173"/>
        <end position="195"/>
    </location>
</feature>
<dbReference type="AlphaFoldDB" id="A0A7S0F569"/>
<sequence>MTQQSHGDDAKEYYLSLSDEELFLNFRNKPHRLGDFCYVQVSAPSSSNACQFYVKAESSDITTYNGWPRTFESDQGTGCVKNDDSSFCYFKDHRYSLSQNERNTMCTDSAQSNAAAQLRHAIHHNACGTLLIPNTAIVGGTENGTNQITPVSPTSSSSRSWDSCQGNSRSDCFWMRFGFICIIVVCLLIVCRCAFTLRQYHKHLADRRYEASATGTSKGKDEASVGSDTAASSIVEAV</sequence>
<feature type="region of interest" description="Disordered" evidence="1">
    <location>
        <begin position="143"/>
        <end position="162"/>
    </location>
</feature>
<gene>
    <name evidence="3" type="ORF">CAUS1442_LOCUS12943</name>
</gene>
<evidence type="ECO:0000256" key="1">
    <source>
        <dbReference type="SAM" id="MobiDB-lite"/>
    </source>
</evidence>
<dbReference type="EMBL" id="HBEF01020923">
    <property type="protein sequence ID" value="CAD8340808.1"/>
    <property type="molecule type" value="Transcribed_RNA"/>
</dbReference>
<evidence type="ECO:0000313" key="3">
    <source>
        <dbReference type="EMBL" id="CAD8340808.1"/>
    </source>
</evidence>
<keyword evidence="2" id="KW-0472">Membrane</keyword>
<keyword evidence="2" id="KW-0812">Transmembrane</keyword>
<proteinExistence type="predicted"/>
<accession>A0A7S0F569</accession>
<protein>
    <submittedName>
        <fullName evidence="3">Uncharacterized protein</fullName>
    </submittedName>
</protein>
<feature type="region of interest" description="Disordered" evidence="1">
    <location>
        <begin position="215"/>
        <end position="238"/>
    </location>
</feature>
<organism evidence="3">
    <name type="scientific">Craspedostauros australis</name>
    <dbReference type="NCBI Taxonomy" id="1486917"/>
    <lineage>
        <taxon>Eukaryota</taxon>
        <taxon>Sar</taxon>
        <taxon>Stramenopiles</taxon>
        <taxon>Ochrophyta</taxon>
        <taxon>Bacillariophyta</taxon>
        <taxon>Bacillariophyceae</taxon>
        <taxon>Bacillariophycidae</taxon>
        <taxon>Naviculales</taxon>
        <taxon>Naviculaceae</taxon>
        <taxon>Craspedostauros</taxon>
    </lineage>
</organism>
<name>A0A7S0F569_9STRA</name>
<reference evidence="3" key="1">
    <citation type="submission" date="2021-01" db="EMBL/GenBank/DDBJ databases">
        <authorList>
            <person name="Corre E."/>
            <person name="Pelletier E."/>
            <person name="Niang G."/>
            <person name="Scheremetjew M."/>
            <person name="Finn R."/>
            <person name="Kale V."/>
            <person name="Holt S."/>
            <person name="Cochrane G."/>
            <person name="Meng A."/>
            <person name="Brown T."/>
            <person name="Cohen L."/>
        </authorList>
    </citation>
    <scope>NUCLEOTIDE SEQUENCE</scope>
    <source>
        <strain evidence="3">CCMP3328</strain>
    </source>
</reference>
<evidence type="ECO:0000256" key="2">
    <source>
        <dbReference type="SAM" id="Phobius"/>
    </source>
</evidence>